<dbReference type="InterPro" id="IPR039424">
    <property type="entry name" value="SBP_5"/>
</dbReference>
<evidence type="ECO:0000313" key="3">
    <source>
        <dbReference type="EMBL" id="TSH92093.1"/>
    </source>
</evidence>
<dbReference type="Proteomes" id="UP000318405">
    <property type="component" value="Unassembled WGS sequence"/>
</dbReference>
<dbReference type="PANTHER" id="PTHR30290">
    <property type="entry name" value="PERIPLASMIC BINDING COMPONENT OF ABC TRANSPORTER"/>
    <property type="match status" value="1"/>
</dbReference>
<name>A0A556AGV3_9BURK</name>
<feature type="domain" description="Solute-binding protein family 5" evidence="2">
    <location>
        <begin position="105"/>
        <end position="453"/>
    </location>
</feature>
<sequence>MTLSPIFRVRRLCTAGTLALAAALGVASAQAAEAPRHGGRLEIINYYSQLSALSWDPADFAWKINEDAGHIYDSLIVGDLDQAQSRGGKFNFEPDAWLAPEAQRGDLAESWEVKDDPLRVEIKLREGVKFPAKEGVMQARDLTAEDVAYSLNRMLKSPRAIPRFYDFVDRVEASGPREVTIFMSRYDSDWPYLLGYGYYTQIYPKEVVDKGINDWRNANGSGPFKLTAYTQGNSATYERNPEYWDKTTIDGKEYPLPFVDALTYRTVVDESTRLSLLRTGRVDIMENIRWNSVEELKKSAPDLQWRRALMHAGNLLALRNDVKPFDDVRVRRAMNMAVNKQEIIDALYEGNAELLAFPLHPDYLGIYQPLEEMPDDVKQVFTYDPEGAKKLLAEAGYPKGFKFQAQVCACNPNFMELMPLLAAYYEQIGVTMEIVPMEYAAIFSSMNSRKHLPGYIMQKGLSNPVAALRNSYTKDDPWNTPLYDNPEFEQRLQTAMAERDDAKRAEILRELTRTVLADAPFVYLPTPYVYRAWWPWVKNYDGELFAGAIRPGPIYARIWIDQDLKKTMGY</sequence>
<feature type="signal peptide" evidence="1">
    <location>
        <begin position="1"/>
        <end position="31"/>
    </location>
</feature>
<dbReference type="EMBL" id="VLTJ01000030">
    <property type="protein sequence ID" value="TSH92093.1"/>
    <property type="molecule type" value="Genomic_DNA"/>
</dbReference>
<keyword evidence="4" id="KW-1185">Reference proteome</keyword>
<organism evidence="3 4">
    <name type="scientific">Verticiella sediminum</name>
    <dbReference type="NCBI Taxonomy" id="1247510"/>
    <lineage>
        <taxon>Bacteria</taxon>
        <taxon>Pseudomonadati</taxon>
        <taxon>Pseudomonadota</taxon>
        <taxon>Betaproteobacteria</taxon>
        <taxon>Burkholderiales</taxon>
        <taxon>Alcaligenaceae</taxon>
        <taxon>Verticiella</taxon>
    </lineage>
</organism>
<keyword evidence="1" id="KW-0732">Signal</keyword>
<proteinExistence type="predicted"/>
<dbReference type="CDD" id="cd00995">
    <property type="entry name" value="PBP2_NikA_DppA_OppA_like"/>
    <property type="match status" value="1"/>
</dbReference>
<evidence type="ECO:0000256" key="1">
    <source>
        <dbReference type="SAM" id="SignalP"/>
    </source>
</evidence>
<accession>A0A556AGV3</accession>
<evidence type="ECO:0000313" key="4">
    <source>
        <dbReference type="Proteomes" id="UP000318405"/>
    </source>
</evidence>
<dbReference type="SUPFAM" id="SSF53850">
    <property type="entry name" value="Periplasmic binding protein-like II"/>
    <property type="match status" value="1"/>
</dbReference>
<dbReference type="Gene3D" id="3.40.190.10">
    <property type="entry name" value="Periplasmic binding protein-like II"/>
    <property type="match status" value="1"/>
</dbReference>
<feature type="chain" id="PRO_5021988711" evidence="1">
    <location>
        <begin position="32"/>
        <end position="570"/>
    </location>
</feature>
<protein>
    <submittedName>
        <fullName evidence="3">ABC transporter substrate-binding protein</fullName>
    </submittedName>
</protein>
<dbReference type="InterPro" id="IPR000914">
    <property type="entry name" value="SBP_5_dom"/>
</dbReference>
<dbReference type="GO" id="GO:1904680">
    <property type="term" value="F:peptide transmembrane transporter activity"/>
    <property type="evidence" value="ECO:0007669"/>
    <property type="project" value="TreeGrafter"/>
</dbReference>
<gene>
    <name evidence="3" type="ORF">FOZ76_17110</name>
</gene>
<reference evidence="3 4" key="1">
    <citation type="submission" date="2019-07" db="EMBL/GenBank/DDBJ databases">
        <title>Qingshengfaniella alkalisoli gen. nov., sp. nov., isolated from saline soil.</title>
        <authorList>
            <person name="Xu L."/>
            <person name="Huang X.-X."/>
            <person name="Sun J.-Q."/>
        </authorList>
    </citation>
    <scope>NUCLEOTIDE SEQUENCE [LARGE SCALE GENOMIC DNA]</scope>
    <source>
        <strain evidence="3 4">DSM 27279</strain>
    </source>
</reference>
<dbReference type="GO" id="GO:0015833">
    <property type="term" value="P:peptide transport"/>
    <property type="evidence" value="ECO:0007669"/>
    <property type="project" value="TreeGrafter"/>
</dbReference>
<evidence type="ECO:0000259" key="2">
    <source>
        <dbReference type="Pfam" id="PF00496"/>
    </source>
</evidence>
<dbReference type="OrthoDB" id="9801799at2"/>
<dbReference type="Pfam" id="PF00496">
    <property type="entry name" value="SBP_bac_5"/>
    <property type="match status" value="1"/>
</dbReference>
<dbReference type="AlphaFoldDB" id="A0A556AGV3"/>
<dbReference type="Gene3D" id="3.10.105.10">
    <property type="entry name" value="Dipeptide-binding Protein, Domain 3"/>
    <property type="match status" value="1"/>
</dbReference>
<comment type="caution">
    <text evidence="3">The sequence shown here is derived from an EMBL/GenBank/DDBJ whole genome shotgun (WGS) entry which is preliminary data.</text>
</comment>